<accession>A0ABQ1P8W5</accession>
<dbReference type="EMBL" id="BMJI01000012">
    <property type="protein sequence ID" value="GGC93412.1"/>
    <property type="molecule type" value="Genomic_DNA"/>
</dbReference>
<feature type="transmembrane region" description="Helical" evidence="1">
    <location>
        <begin position="36"/>
        <end position="56"/>
    </location>
</feature>
<evidence type="ECO:0000313" key="2">
    <source>
        <dbReference type="EMBL" id="GGC93412.1"/>
    </source>
</evidence>
<feature type="transmembrane region" description="Helical" evidence="1">
    <location>
        <begin position="76"/>
        <end position="94"/>
    </location>
</feature>
<dbReference type="RefSeq" id="WP_188668313.1">
    <property type="nucleotide sequence ID" value="NZ_BMJI01000012.1"/>
</dbReference>
<reference evidence="3" key="1">
    <citation type="journal article" date="2019" name="Int. J. Syst. Evol. Microbiol.">
        <title>The Global Catalogue of Microorganisms (GCM) 10K type strain sequencing project: providing services to taxonomists for standard genome sequencing and annotation.</title>
        <authorList>
            <consortium name="The Broad Institute Genomics Platform"/>
            <consortium name="The Broad Institute Genome Sequencing Center for Infectious Disease"/>
            <person name="Wu L."/>
            <person name="Ma J."/>
        </authorList>
    </citation>
    <scope>NUCLEOTIDE SEQUENCE [LARGE SCALE GENOMIC DNA]</scope>
    <source>
        <strain evidence="3">CGMCC 1.15480</strain>
    </source>
</reference>
<comment type="caution">
    <text evidence="2">The sequence shown here is derived from an EMBL/GenBank/DDBJ whole genome shotgun (WGS) entry which is preliminary data.</text>
</comment>
<keyword evidence="1" id="KW-0812">Transmembrane</keyword>
<name>A0ABQ1P8W5_9MICC</name>
<keyword evidence="1" id="KW-1133">Transmembrane helix</keyword>
<proteinExistence type="predicted"/>
<organism evidence="2 3">
    <name type="scientific">Tersicoccus solisilvae</name>
    <dbReference type="NCBI Taxonomy" id="1882339"/>
    <lineage>
        <taxon>Bacteria</taxon>
        <taxon>Bacillati</taxon>
        <taxon>Actinomycetota</taxon>
        <taxon>Actinomycetes</taxon>
        <taxon>Micrococcales</taxon>
        <taxon>Micrococcaceae</taxon>
        <taxon>Tersicoccus</taxon>
    </lineage>
</organism>
<evidence type="ECO:0000256" key="1">
    <source>
        <dbReference type="SAM" id="Phobius"/>
    </source>
</evidence>
<sequence>MREAFVGGGLLLSAFGPLAAIVLLAGSPLPGRWWNVAGAVLMLALTGLAGAVLRAARASQAVPLRSAEVRQRDSELLSLLGAQMVPVVLAVFAGSDPARQLAMVLYLLIFAVVYVRGRLYYLNPVLALAGYRIWELELENGAAVRLLSRAEFLPQRGVVRAHRLAPGVFIAARRDRPGHPTIPQEDRP</sequence>
<feature type="transmembrane region" description="Helical" evidence="1">
    <location>
        <begin position="100"/>
        <end position="117"/>
    </location>
</feature>
<protein>
    <submittedName>
        <fullName evidence="2">Uncharacterized protein</fullName>
    </submittedName>
</protein>
<gene>
    <name evidence="2" type="ORF">GCM10011512_20580</name>
</gene>
<keyword evidence="3" id="KW-1185">Reference proteome</keyword>
<keyword evidence="1" id="KW-0472">Membrane</keyword>
<dbReference type="Proteomes" id="UP000597761">
    <property type="component" value="Unassembled WGS sequence"/>
</dbReference>
<evidence type="ECO:0000313" key="3">
    <source>
        <dbReference type="Proteomes" id="UP000597761"/>
    </source>
</evidence>